<gene>
    <name evidence="2" type="primary">tcmP</name>
    <name evidence="2" type="ORF">HAV22_24150</name>
</gene>
<dbReference type="EMBL" id="JAAQOM010000016">
    <property type="protein sequence ID" value="NIA56719.1"/>
    <property type="molecule type" value="Genomic_DNA"/>
</dbReference>
<dbReference type="Pfam" id="PF22560">
    <property type="entry name" value="GMT-wHTH"/>
    <property type="match status" value="1"/>
</dbReference>
<dbReference type="RefSeq" id="WP_166862582.1">
    <property type="nucleotide sequence ID" value="NZ_JAAQOM010000016.1"/>
</dbReference>
<evidence type="ECO:0000313" key="3">
    <source>
        <dbReference type="Proteomes" id="UP000716322"/>
    </source>
</evidence>
<dbReference type="NCBIfam" id="TIGR04474">
    <property type="entry name" value="tcm_partner"/>
    <property type="match status" value="1"/>
</dbReference>
<dbReference type="InterPro" id="IPR054339">
    <property type="entry name" value="GMT_wHTH"/>
</dbReference>
<comment type="caution">
    <text evidence="2">The sequence shown here is derived from an EMBL/GenBank/DDBJ whole genome shotgun (WGS) entry which is preliminary data.</text>
</comment>
<feature type="domain" description="GMT-like wHTH" evidence="1">
    <location>
        <begin position="308"/>
        <end position="391"/>
    </location>
</feature>
<reference evidence="2 3" key="1">
    <citation type="submission" date="2020-03" db="EMBL/GenBank/DDBJ databases">
        <title>Genome sequence of strain Massilia sp. TW-1.</title>
        <authorList>
            <person name="Chaudhary D.K."/>
        </authorList>
    </citation>
    <scope>NUCLEOTIDE SEQUENCE [LARGE SCALE GENOMIC DNA]</scope>
    <source>
        <strain evidence="2 3">TW-1</strain>
    </source>
</reference>
<organism evidence="2 3">
    <name type="scientific">Telluria antibiotica</name>
    <dbReference type="NCBI Taxonomy" id="2717319"/>
    <lineage>
        <taxon>Bacteria</taxon>
        <taxon>Pseudomonadati</taxon>
        <taxon>Pseudomonadota</taxon>
        <taxon>Betaproteobacteria</taxon>
        <taxon>Burkholderiales</taxon>
        <taxon>Oxalobacteraceae</taxon>
        <taxon>Telluria group</taxon>
        <taxon>Telluria</taxon>
    </lineage>
</organism>
<dbReference type="InterPro" id="IPR031009">
    <property type="entry name" value="Tcm_partner"/>
</dbReference>
<dbReference type="Proteomes" id="UP000716322">
    <property type="component" value="Unassembled WGS sequence"/>
</dbReference>
<name>A0ABX0PHF6_9BURK</name>
<keyword evidence="3" id="KW-1185">Reference proteome</keyword>
<evidence type="ECO:0000313" key="2">
    <source>
        <dbReference type="EMBL" id="NIA56719.1"/>
    </source>
</evidence>
<proteinExistence type="predicted"/>
<protein>
    <submittedName>
        <fullName evidence="2">Three-Cys-motif partner protein TcmP</fullName>
    </submittedName>
</protein>
<sequence>MLSQYTWKHGLEAIAQHSIAKHRILQAYLSEYFKVLMGGRRDEFKLTLVDGFAGGGRYFHEDTRVPVRGSPLILLDVAREAEFQVNRERTHPVRFDLSYFFIEARKEAYQHLLKVLDEEGHSGRLEDDIFVRHANFLDQARPIIQFIAKKSPRNGRSIFVLDQFGYNAVPTTIIREILDTLPGAEVILTFGVDSLLNFANETVLANGLSKLGMPALLAGKSIRDIKQSDRDWRLFIQSTLYQSLVRSCGAKHFTPFFIRNKHGHGDYWLIHLSQHHKARDVMTTVHWQNHNHFIHYAGAGLDMFNMLGYDPRFDHDHLGQGLLGFEFDMPAREKSVGALMEQIPKIIYAHDDGLTYESLYVSTCNESPATSEIYQDALSQLIAHGAAAVVGPGGEHRRSARQIKPTDRIIPPPQRPLFSL</sequence>
<evidence type="ECO:0000259" key="1">
    <source>
        <dbReference type="Pfam" id="PF22560"/>
    </source>
</evidence>
<accession>A0ABX0PHF6</accession>